<dbReference type="AlphaFoldDB" id="A0A077EF71"/>
<reference evidence="2" key="2">
    <citation type="journal article" date="2015" name="Genome Biol. Evol.">
        <title>Complete Genome Sequence and Transcriptomic Analysis of the Novel Pathogen Elizabethkingia anophelis in Response to Oxidative Stress.</title>
        <authorList>
            <person name="Li Y."/>
            <person name="Liu Y."/>
            <person name="Chew S.C."/>
            <person name="Tay M."/>
            <person name="Salido M.M."/>
            <person name="Teo J."/>
            <person name="Lauro F.M."/>
            <person name="Givskov M."/>
            <person name="Yang L."/>
        </authorList>
    </citation>
    <scope>NUCLEOTIDE SEQUENCE</scope>
    <source>
        <strain evidence="2">NUHP1</strain>
    </source>
</reference>
<dbReference type="Pfam" id="PF10604">
    <property type="entry name" value="Polyketide_cyc2"/>
    <property type="match status" value="1"/>
</dbReference>
<dbReference type="PANTHER" id="PTHR36166:SF1">
    <property type="entry name" value="SRPBCC DOMAIN-CONTAINING PROTEIN"/>
    <property type="match status" value="1"/>
</dbReference>
<dbReference type="EMBL" id="CP007547">
    <property type="protein sequence ID" value="AIL46306.1"/>
    <property type="molecule type" value="Genomic_DNA"/>
</dbReference>
<dbReference type="PANTHER" id="PTHR36166">
    <property type="entry name" value="CHROMOSOME 9, WHOLE GENOME SHOTGUN SEQUENCE"/>
    <property type="match status" value="1"/>
</dbReference>
<dbReference type="InterPro" id="IPR023393">
    <property type="entry name" value="START-like_dom_sf"/>
</dbReference>
<dbReference type="InterPro" id="IPR019587">
    <property type="entry name" value="Polyketide_cyclase/dehydratase"/>
</dbReference>
<organism evidence="2 3">
    <name type="scientific">Elizabethkingia anophelis NUHP1</name>
    <dbReference type="NCBI Taxonomy" id="1338011"/>
    <lineage>
        <taxon>Bacteria</taxon>
        <taxon>Pseudomonadati</taxon>
        <taxon>Bacteroidota</taxon>
        <taxon>Flavobacteriia</taxon>
        <taxon>Flavobacteriales</taxon>
        <taxon>Weeksellaceae</taxon>
        <taxon>Elizabethkingia</taxon>
    </lineage>
</organism>
<feature type="chain" id="PRO_5001718325" description="Polyketide cyclase/dehydrase" evidence="1">
    <location>
        <begin position="20"/>
        <end position="159"/>
    </location>
</feature>
<evidence type="ECO:0000256" key="1">
    <source>
        <dbReference type="SAM" id="SignalP"/>
    </source>
</evidence>
<dbReference type="Proteomes" id="UP000028933">
    <property type="component" value="Chromosome"/>
</dbReference>
<dbReference type="HOGENOM" id="CLU_069867_4_0_10"/>
<dbReference type="Gene3D" id="3.30.530.20">
    <property type="match status" value="1"/>
</dbReference>
<reference evidence="2" key="1">
    <citation type="journal article" date="2013" name="Lancet">
        <title>First case of E anophelis outbreak in an intensive-care unit.</title>
        <authorList>
            <person name="Teo J."/>
            <person name="Tan S.Y."/>
            <person name="Tay M."/>
            <person name="Ding Y."/>
            <person name="Kjelleberg S."/>
            <person name="Givskov M."/>
            <person name="Lin R.T."/>
            <person name="Yang L."/>
        </authorList>
    </citation>
    <scope>NUCLEOTIDE SEQUENCE [LARGE SCALE GENOMIC DNA]</scope>
    <source>
        <strain evidence="2">NUHP1</strain>
    </source>
</reference>
<dbReference type="SUPFAM" id="SSF55961">
    <property type="entry name" value="Bet v1-like"/>
    <property type="match status" value="1"/>
</dbReference>
<name>A0A077EF71_9FLAO</name>
<keyword evidence="1" id="KW-0732">Signal</keyword>
<protein>
    <recommendedName>
        <fullName evidence="4">Polyketide cyclase/dehydrase</fullName>
    </recommendedName>
</protein>
<evidence type="ECO:0008006" key="4">
    <source>
        <dbReference type="Google" id="ProtNLM"/>
    </source>
</evidence>
<dbReference type="RefSeq" id="WP_080667755.1">
    <property type="nucleotide sequence ID" value="NZ_CP007547.1"/>
</dbReference>
<feature type="signal peptide" evidence="1">
    <location>
        <begin position="1"/>
        <end position="19"/>
    </location>
</feature>
<accession>A0A077EF71</accession>
<proteinExistence type="predicted"/>
<dbReference type="KEGG" id="eao:BD94_2531"/>
<gene>
    <name evidence="2" type="ORF">BD94_2531</name>
</gene>
<evidence type="ECO:0000313" key="3">
    <source>
        <dbReference type="Proteomes" id="UP000028933"/>
    </source>
</evidence>
<dbReference type="CDD" id="cd07822">
    <property type="entry name" value="SRPBCC_4"/>
    <property type="match status" value="1"/>
</dbReference>
<dbReference type="eggNOG" id="COG4891">
    <property type="taxonomic scope" value="Bacteria"/>
</dbReference>
<sequence length="159" mass="18354">MKRLFLLSVTLLMSYTVMAKEIKTEIVIHATPEKIWKILTDFGNYPQWNPFIVSVTGEVENGNKIVVSIKPPDRKGMIFKPIILTRINNKELSWQGNLLFKGLFDGKHKFELIDNGDGTTTFIQSEKFSGIFIWLFNPRNTKKGFNEMNQKLKELAESK</sequence>
<evidence type="ECO:0000313" key="2">
    <source>
        <dbReference type="EMBL" id="AIL46306.1"/>
    </source>
</evidence>